<feature type="domain" description="Flagellar M-ring C-terminal" evidence="13">
    <location>
        <begin position="227"/>
        <end position="388"/>
    </location>
</feature>
<dbReference type="GO" id="GO:0071973">
    <property type="term" value="P:bacterial-type flagellum-dependent cell motility"/>
    <property type="evidence" value="ECO:0007669"/>
    <property type="project" value="InterPro"/>
</dbReference>
<evidence type="ECO:0000256" key="5">
    <source>
        <dbReference type="ARBA" id="ARBA00022692"/>
    </source>
</evidence>
<dbReference type="GO" id="GO:0003774">
    <property type="term" value="F:cytoskeletal motor activity"/>
    <property type="evidence" value="ECO:0007669"/>
    <property type="project" value="InterPro"/>
</dbReference>
<dbReference type="EMBL" id="LVVY01000098">
    <property type="protein sequence ID" value="OAM76150.1"/>
    <property type="molecule type" value="Genomic_DNA"/>
</dbReference>
<dbReference type="PRINTS" id="PR01009">
    <property type="entry name" value="FLGMRINGFLIF"/>
</dbReference>
<keyword evidence="15" id="KW-1185">Reference proteome</keyword>
<feature type="compositionally biased region" description="Polar residues" evidence="10">
    <location>
        <begin position="273"/>
        <end position="283"/>
    </location>
</feature>
<protein>
    <recommendedName>
        <fullName evidence="9">Flagellar M-ring protein</fullName>
    </recommendedName>
</protein>
<evidence type="ECO:0000256" key="9">
    <source>
        <dbReference type="PIRNR" id="PIRNR004862"/>
    </source>
</evidence>
<dbReference type="InterPro" id="IPR000067">
    <property type="entry name" value="FlgMring_FliF"/>
</dbReference>
<dbReference type="Pfam" id="PF01514">
    <property type="entry name" value="YscJ_FliF"/>
    <property type="match status" value="1"/>
</dbReference>
<accession>A0A178HUK4</accession>
<evidence type="ECO:0000259" key="12">
    <source>
        <dbReference type="Pfam" id="PF01514"/>
    </source>
</evidence>
<keyword evidence="4" id="KW-1003">Cell membrane</keyword>
<dbReference type="InterPro" id="IPR006182">
    <property type="entry name" value="FliF_N_dom"/>
</dbReference>
<feature type="region of interest" description="Disordered" evidence="10">
    <location>
        <begin position="256"/>
        <end position="283"/>
    </location>
</feature>
<comment type="function">
    <text evidence="9">The M ring may be actively involved in energy transduction.</text>
</comment>
<dbReference type="PANTHER" id="PTHR30046">
    <property type="entry name" value="FLAGELLAR M-RING PROTEIN"/>
    <property type="match status" value="1"/>
</dbReference>
<keyword evidence="7 11" id="KW-0472">Membrane</keyword>
<keyword evidence="5 11" id="KW-0812">Transmembrane</keyword>
<dbReference type="PANTHER" id="PTHR30046:SF0">
    <property type="entry name" value="FLAGELLAR M-RING PROTEIN"/>
    <property type="match status" value="1"/>
</dbReference>
<evidence type="ECO:0000256" key="11">
    <source>
        <dbReference type="SAM" id="Phobius"/>
    </source>
</evidence>
<dbReference type="NCBIfam" id="TIGR00206">
    <property type="entry name" value="fliF"/>
    <property type="match status" value="1"/>
</dbReference>
<proteinExistence type="inferred from homology"/>
<evidence type="ECO:0000313" key="15">
    <source>
        <dbReference type="Proteomes" id="UP000078389"/>
    </source>
</evidence>
<keyword evidence="14" id="KW-0966">Cell projection</keyword>
<dbReference type="PIRSF" id="PIRSF004862">
    <property type="entry name" value="FliF"/>
    <property type="match status" value="1"/>
</dbReference>
<evidence type="ECO:0000256" key="10">
    <source>
        <dbReference type="SAM" id="MobiDB-lite"/>
    </source>
</evidence>
<comment type="similarity">
    <text evidence="3 9">Belongs to the FliF family.</text>
</comment>
<evidence type="ECO:0000256" key="6">
    <source>
        <dbReference type="ARBA" id="ARBA00022989"/>
    </source>
</evidence>
<dbReference type="STRING" id="1770058.A3840_13295"/>
<gene>
    <name evidence="14" type="ORF">A3840_13295</name>
</gene>
<evidence type="ECO:0000256" key="7">
    <source>
        <dbReference type="ARBA" id="ARBA00023136"/>
    </source>
</evidence>
<feature type="transmembrane region" description="Helical" evidence="11">
    <location>
        <begin position="419"/>
        <end position="438"/>
    </location>
</feature>
<keyword evidence="6 11" id="KW-1133">Transmembrane helix</keyword>
<evidence type="ECO:0000256" key="8">
    <source>
        <dbReference type="ARBA" id="ARBA00023143"/>
    </source>
</evidence>
<dbReference type="GO" id="GO:0009431">
    <property type="term" value="C:bacterial-type flagellum basal body, MS ring"/>
    <property type="evidence" value="ECO:0007669"/>
    <property type="project" value="InterPro"/>
</dbReference>
<dbReference type="AlphaFoldDB" id="A0A178HUK4"/>
<comment type="caution">
    <text evidence="14">The sequence shown here is derived from an EMBL/GenBank/DDBJ whole genome shotgun (WGS) entry which is preliminary data.</text>
</comment>
<keyword evidence="14" id="KW-0969">Cilium</keyword>
<dbReference type="InterPro" id="IPR043427">
    <property type="entry name" value="YscJ/FliF"/>
</dbReference>
<keyword evidence="14" id="KW-0282">Flagellum</keyword>
<organism evidence="14 15">
    <name type="scientific">Devosia elaeis</name>
    <dbReference type="NCBI Taxonomy" id="1770058"/>
    <lineage>
        <taxon>Bacteria</taxon>
        <taxon>Pseudomonadati</taxon>
        <taxon>Pseudomonadota</taxon>
        <taxon>Alphaproteobacteria</taxon>
        <taxon>Hyphomicrobiales</taxon>
        <taxon>Devosiaceae</taxon>
        <taxon>Devosia</taxon>
    </lineage>
</organism>
<dbReference type="GO" id="GO:0005886">
    <property type="term" value="C:plasma membrane"/>
    <property type="evidence" value="ECO:0007669"/>
    <property type="project" value="UniProtKB-SubCell"/>
</dbReference>
<feature type="domain" description="Flagellar M-ring N-terminal" evidence="12">
    <location>
        <begin position="20"/>
        <end position="193"/>
    </location>
</feature>
<evidence type="ECO:0000256" key="2">
    <source>
        <dbReference type="ARBA" id="ARBA00004651"/>
    </source>
</evidence>
<evidence type="ECO:0000259" key="13">
    <source>
        <dbReference type="Pfam" id="PF08345"/>
    </source>
</evidence>
<dbReference type="Proteomes" id="UP000078389">
    <property type="component" value="Unassembled WGS sequence"/>
</dbReference>
<sequence>MAIVAVLMLGFFGFLIMRAQTPQMAPLYSGLSLEDSSAILTELQTLNIAYELRGEGDTILIPRDQITTTRMTLAGQGLPLRGQVGYEIFDQQSTLGATSFVQNINNVRALEGELARTIASLNRIKGARVHLVLPERELFRRERKDPSASIVLSVRGALSGGEIRAIQHMVASAIEGLTPGRVSIVDDQGNLLASGSGEDEAGLLSAQSDERRLGIENRMRTRIEDMLANVVGAGRARVEVAAELDLNRSTTTQEIFDPESQVVRSTQTRESENLSGGTSGQVTVANELPGASDAAASQGLSEQGTSAEEIVNYEISRTTQTAVTEAGAIKRLSVAVVVDGTYADDGAGNVTYTPRSADEIAQLLTLVRSAAGYSAERGDSIEVINMQFAERPELLAPGTDQSAGLLDFTRDDLMNGAEMAVTLLIALALVFFVMRPLLKKVLTPETQPLALPPAAELGQHGMLLADGSVAPEAQQDDLPRDKTPAWVANAKSMGETQLQTLKTVGTLVEENPKQAALIVRDWLGSAA</sequence>
<evidence type="ECO:0000256" key="4">
    <source>
        <dbReference type="ARBA" id="ARBA00022475"/>
    </source>
</evidence>
<evidence type="ECO:0000256" key="3">
    <source>
        <dbReference type="ARBA" id="ARBA00007971"/>
    </source>
</evidence>
<dbReference type="InterPro" id="IPR013556">
    <property type="entry name" value="Flag_M-ring_C"/>
</dbReference>
<dbReference type="Gene3D" id="3.30.300.30">
    <property type="match status" value="1"/>
</dbReference>
<evidence type="ECO:0000313" key="14">
    <source>
        <dbReference type="EMBL" id="OAM76150.1"/>
    </source>
</evidence>
<evidence type="ECO:0000256" key="1">
    <source>
        <dbReference type="ARBA" id="ARBA00004117"/>
    </source>
</evidence>
<name>A0A178HUK4_9HYPH</name>
<comment type="subcellular location">
    <subcellularLocation>
        <location evidence="1 9">Bacterial flagellum basal body</location>
    </subcellularLocation>
    <subcellularLocation>
        <location evidence="2">Cell membrane</location>
        <topology evidence="2">Multi-pass membrane protein</topology>
    </subcellularLocation>
</comment>
<dbReference type="InterPro" id="IPR045851">
    <property type="entry name" value="AMP-bd_C_sf"/>
</dbReference>
<keyword evidence="8 9" id="KW-0975">Bacterial flagellum</keyword>
<reference evidence="14 15" key="1">
    <citation type="submission" date="2016-03" db="EMBL/GenBank/DDBJ databases">
        <title>Genome sequencing of Devosia sp. S37.</title>
        <authorList>
            <person name="Mohd Nor M."/>
        </authorList>
    </citation>
    <scope>NUCLEOTIDE SEQUENCE [LARGE SCALE GENOMIC DNA]</scope>
    <source>
        <strain evidence="14 15">S37</strain>
    </source>
</reference>
<dbReference type="Pfam" id="PF08345">
    <property type="entry name" value="YscJ_FliF_C"/>
    <property type="match status" value="1"/>
</dbReference>